<dbReference type="EMBL" id="JANPWB010000011">
    <property type="protein sequence ID" value="KAJ1123333.1"/>
    <property type="molecule type" value="Genomic_DNA"/>
</dbReference>
<gene>
    <name evidence="2" type="ORF">NDU88_001804</name>
</gene>
<name>A0AAV7P9T9_PLEWA</name>
<feature type="compositionally biased region" description="Polar residues" evidence="1">
    <location>
        <begin position="203"/>
        <end position="219"/>
    </location>
</feature>
<sequence length="260" mass="27943">MQSPPSLRYVVLFVDHSCRPGNENTFMLLTDRSVSSNPLVWHPGQPNPHGQPQLCDAHTVHWAYLQFGLSTKTVQRLSATGHPGQPSHVPHFRGQSAGSQCISCPQCRSRQPVAQAPLVLCGLRSALCLRQRPAVRLPTARYAKGNRTHMAPTPQPFRRSSRSTTYLTVQAAPRSQAPTLQSSLLTQGLAPCLCLAPDHTVDPSPSTGGRASSTMSAPSGVQLHPRQPATTRPCLWARNTDAAAAGGDRTPSRCLGNSAL</sequence>
<accession>A0AAV7P9T9</accession>
<proteinExistence type="predicted"/>
<feature type="region of interest" description="Disordered" evidence="1">
    <location>
        <begin position="201"/>
        <end position="234"/>
    </location>
</feature>
<dbReference type="Proteomes" id="UP001066276">
    <property type="component" value="Chromosome 7"/>
</dbReference>
<comment type="caution">
    <text evidence="2">The sequence shown here is derived from an EMBL/GenBank/DDBJ whole genome shotgun (WGS) entry which is preliminary data.</text>
</comment>
<reference evidence="2" key="1">
    <citation type="journal article" date="2022" name="bioRxiv">
        <title>Sequencing and chromosome-scale assembly of the giantPleurodeles waltlgenome.</title>
        <authorList>
            <person name="Brown T."/>
            <person name="Elewa A."/>
            <person name="Iarovenko S."/>
            <person name="Subramanian E."/>
            <person name="Araus A.J."/>
            <person name="Petzold A."/>
            <person name="Susuki M."/>
            <person name="Suzuki K.-i.T."/>
            <person name="Hayashi T."/>
            <person name="Toyoda A."/>
            <person name="Oliveira C."/>
            <person name="Osipova E."/>
            <person name="Leigh N.D."/>
            <person name="Simon A."/>
            <person name="Yun M.H."/>
        </authorList>
    </citation>
    <scope>NUCLEOTIDE SEQUENCE</scope>
    <source>
        <strain evidence="2">20211129_DDA</strain>
        <tissue evidence="2">Liver</tissue>
    </source>
</reference>
<protein>
    <submittedName>
        <fullName evidence="2">Uncharacterized protein</fullName>
    </submittedName>
</protein>
<dbReference type="AlphaFoldDB" id="A0AAV7P9T9"/>
<evidence type="ECO:0000313" key="2">
    <source>
        <dbReference type="EMBL" id="KAJ1123333.1"/>
    </source>
</evidence>
<evidence type="ECO:0000313" key="3">
    <source>
        <dbReference type="Proteomes" id="UP001066276"/>
    </source>
</evidence>
<keyword evidence="3" id="KW-1185">Reference proteome</keyword>
<organism evidence="2 3">
    <name type="scientific">Pleurodeles waltl</name>
    <name type="common">Iberian ribbed newt</name>
    <dbReference type="NCBI Taxonomy" id="8319"/>
    <lineage>
        <taxon>Eukaryota</taxon>
        <taxon>Metazoa</taxon>
        <taxon>Chordata</taxon>
        <taxon>Craniata</taxon>
        <taxon>Vertebrata</taxon>
        <taxon>Euteleostomi</taxon>
        <taxon>Amphibia</taxon>
        <taxon>Batrachia</taxon>
        <taxon>Caudata</taxon>
        <taxon>Salamandroidea</taxon>
        <taxon>Salamandridae</taxon>
        <taxon>Pleurodelinae</taxon>
        <taxon>Pleurodeles</taxon>
    </lineage>
</organism>
<evidence type="ECO:0000256" key="1">
    <source>
        <dbReference type="SAM" id="MobiDB-lite"/>
    </source>
</evidence>